<evidence type="ECO:0000313" key="4">
    <source>
        <dbReference type="EMBL" id="KAK6757628.1"/>
    </source>
</evidence>
<dbReference type="InterPro" id="IPR001461">
    <property type="entry name" value="Aspartic_peptidase_A1"/>
</dbReference>
<comment type="caution">
    <text evidence="4">The sequence shown here is derived from an EMBL/GenBank/DDBJ whole genome shotgun (WGS) entry which is preliminary data.</text>
</comment>
<reference evidence="4 5" key="1">
    <citation type="submission" date="2023-08" db="EMBL/GenBank/DDBJ databases">
        <title>A Necator americanus chromosomal reference genome.</title>
        <authorList>
            <person name="Ilik V."/>
            <person name="Petrzelkova K.J."/>
            <person name="Pardy F."/>
            <person name="Fuh T."/>
            <person name="Niatou-Singa F.S."/>
            <person name="Gouil Q."/>
            <person name="Baker L."/>
            <person name="Ritchie M.E."/>
            <person name="Jex A.R."/>
            <person name="Gazzola D."/>
            <person name="Li H."/>
            <person name="Toshio Fujiwara R."/>
            <person name="Zhan B."/>
            <person name="Aroian R.V."/>
            <person name="Pafco B."/>
            <person name="Schwarz E.M."/>
        </authorList>
    </citation>
    <scope>NUCLEOTIDE SEQUENCE [LARGE SCALE GENOMIC DNA]</scope>
    <source>
        <strain evidence="4 5">Aroian</strain>
        <tissue evidence="4">Whole animal</tissue>
    </source>
</reference>
<dbReference type="InterPro" id="IPR034164">
    <property type="entry name" value="Pepsin-like_dom"/>
</dbReference>
<protein>
    <recommendedName>
        <fullName evidence="3">Peptidase A1 domain-containing protein</fullName>
    </recommendedName>
</protein>
<comment type="similarity">
    <text evidence="1">Belongs to the peptidase A1 family.</text>
</comment>
<accession>A0ABR1E515</accession>
<dbReference type="PROSITE" id="PS51767">
    <property type="entry name" value="PEPTIDASE_A1"/>
    <property type="match status" value="1"/>
</dbReference>
<dbReference type="PANTHER" id="PTHR47966">
    <property type="entry name" value="BETA-SITE APP-CLEAVING ENZYME, ISOFORM A-RELATED"/>
    <property type="match status" value="1"/>
</dbReference>
<evidence type="ECO:0000256" key="2">
    <source>
        <dbReference type="SAM" id="MobiDB-lite"/>
    </source>
</evidence>
<feature type="domain" description="Peptidase A1" evidence="3">
    <location>
        <begin position="53"/>
        <end position="464"/>
    </location>
</feature>
<dbReference type="Gene3D" id="2.60.40.1960">
    <property type="match status" value="1"/>
</dbReference>
<dbReference type="InterPro" id="IPR033121">
    <property type="entry name" value="PEPTIDASE_A1"/>
</dbReference>
<feature type="region of interest" description="Disordered" evidence="2">
    <location>
        <begin position="441"/>
        <end position="464"/>
    </location>
</feature>
<proteinExistence type="inferred from homology"/>
<dbReference type="PRINTS" id="PR00792">
    <property type="entry name" value="PEPSIN"/>
</dbReference>
<gene>
    <name evidence="4" type="primary">Necator_chrV.g20235</name>
    <name evidence="4" type="ORF">RB195_015443</name>
</gene>
<dbReference type="CDD" id="cd05471">
    <property type="entry name" value="pepsin_like"/>
    <property type="match status" value="1"/>
</dbReference>
<evidence type="ECO:0000259" key="3">
    <source>
        <dbReference type="PROSITE" id="PS51767"/>
    </source>
</evidence>
<name>A0ABR1E515_NECAM</name>
<organism evidence="4 5">
    <name type="scientific">Necator americanus</name>
    <name type="common">Human hookworm</name>
    <dbReference type="NCBI Taxonomy" id="51031"/>
    <lineage>
        <taxon>Eukaryota</taxon>
        <taxon>Metazoa</taxon>
        <taxon>Ecdysozoa</taxon>
        <taxon>Nematoda</taxon>
        <taxon>Chromadorea</taxon>
        <taxon>Rhabditida</taxon>
        <taxon>Rhabditina</taxon>
        <taxon>Rhabditomorpha</taxon>
        <taxon>Strongyloidea</taxon>
        <taxon>Ancylostomatidae</taxon>
        <taxon>Bunostominae</taxon>
        <taxon>Necator</taxon>
    </lineage>
</organism>
<keyword evidence="5" id="KW-1185">Reference proteome</keyword>
<dbReference type="SUPFAM" id="SSF50630">
    <property type="entry name" value="Acid proteases"/>
    <property type="match status" value="1"/>
</dbReference>
<dbReference type="PANTHER" id="PTHR47966:SF45">
    <property type="entry name" value="PEPTIDASE A1 DOMAIN-CONTAINING PROTEIN"/>
    <property type="match status" value="1"/>
</dbReference>
<dbReference type="InterPro" id="IPR021109">
    <property type="entry name" value="Peptidase_aspartic_dom_sf"/>
</dbReference>
<dbReference type="Proteomes" id="UP001303046">
    <property type="component" value="Unassembled WGS sequence"/>
</dbReference>
<sequence length="464" mass="52556">MSLTKIESPMVQMMRKETWKAELRKMKETRTQITNAGKPSFPVNVYDYYGIEYVGNITIGTPEQSFEVVFDTASSEVWVPDYSCAPTPEPECDRSECDSGLDKISESLTTEEENKVYITEAEERKLFEEEIHKFLKDIIMLTSFNNPSDSFTKALVKRPQHFARYGNGEAEGFYGNDTVRFGGIGTNQLIVPGAHFGQAELITGYFTEHPIDGVFGLGFPILCTEEVVTPFQRAYDLQLIDPVFTVFLKHANESQYMYQLTKFLVEEDKFGGMFTFGGVDEEHCEKAITYETLTEAAYWKFKSLPQRFTESWWRRDNYSRRTAMHNGGSSSGRITQAEKEFETSDIPTLGVIILTRIARALHEAQPQGQAGFTCMDHIQTVSRVIEVCREYRLPFVLTFVDYEKAFDSVEINAILPALVDQGVLVPYVRTLVNWDVPAKSTGGYSSRTSSTSVPKLENILDDSG</sequence>
<dbReference type="Gene3D" id="2.40.70.10">
    <property type="entry name" value="Acid Proteases"/>
    <property type="match status" value="2"/>
</dbReference>
<dbReference type="EMBL" id="JAVFWL010000005">
    <property type="protein sequence ID" value="KAK6757628.1"/>
    <property type="molecule type" value="Genomic_DNA"/>
</dbReference>
<evidence type="ECO:0000313" key="5">
    <source>
        <dbReference type="Proteomes" id="UP001303046"/>
    </source>
</evidence>
<dbReference type="Pfam" id="PF00026">
    <property type="entry name" value="Asp"/>
    <property type="match status" value="2"/>
</dbReference>
<evidence type="ECO:0000256" key="1">
    <source>
        <dbReference type="ARBA" id="ARBA00007447"/>
    </source>
</evidence>
<feature type="compositionally biased region" description="Low complexity" evidence="2">
    <location>
        <begin position="441"/>
        <end position="452"/>
    </location>
</feature>